<accession>Q0SLS9</accession>
<sequence length="61" mass="6982">MLNDFKVLKNKKGEDYLLSLMKGYENYFLGAKVSIVGLHNRSQLSDFELTIGIVKLLLHLI</sequence>
<dbReference type="KEGG" id="baf:BAPKO_2502"/>
<reference evidence="1 2" key="1">
    <citation type="journal article" date="2011" name="J. Bacteriol.">
        <title>Whole-genome sequences of two Borrelia afzelii and two Borrelia garinii Lyme disease agent isolates.</title>
        <authorList>
            <person name="Casjens S.R."/>
            <person name="Mongodin E.F."/>
            <person name="Qiu W.-G."/>
            <person name="Dunn J.J."/>
            <person name="Luft B.J."/>
            <person name="Fraser-Liggett C.M."/>
            <person name="Schutzer S.E."/>
        </authorList>
    </citation>
    <scope>NUCLEOTIDE SEQUENCE [LARGE SCALE GENOMIC DNA]</scope>
    <source>
        <strain evidence="1 2">PKo</strain>
    </source>
</reference>
<dbReference type="PATRIC" id="fig|390236.22.peg.1225"/>
<organism evidence="1 2">
    <name type="scientific">Borreliella afzelii (strain PKo)</name>
    <name type="common">Borrelia afzelii</name>
    <dbReference type="NCBI Taxonomy" id="390236"/>
    <lineage>
        <taxon>Bacteria</taxon>
        <taxon>Pseudomonadati</taxon>
        <taxon>Spirochaetota</taxon>
        <taxon>Spirochaetia</taxon>
        <taxon>Spirochaetales</taxon>
        <taxon>Borreliaceae</taxon>
        <taxon>Borreliella</taxon>
    </lineage>
</organism>
<evidence type="ECO:0000313" key="2">
    <source>
        <dbReference type="Proteomes" id="UP000005216"/>
    </source>
</evidence>
<dbReference type="EMBL" id="CP002944">
    <property type="protein sequence ID" value="AEL70442.1"/>
    <property type="molecule type" value="Genomic_DNA"/>
</dbReference>
<dbReference type="AlphaFoldDB" id="Q0SLS9"/>
<keyword evidence="1" id="KW-0614">Plasmid</keyword>
<evidence type="ECO:0000313" key="1">
    <source>
        <dbReference type="EMBL" id="AEL70442.1"/>
    </source>
</evidence>
<name>Q0SLS9_BORAP</name>
<dbReference type="KEGG" id="bafz:BafPKo_H0003"/>
<protein>
    <submittedName>
        <fullName evidence="1">Uncharacterized protein</fullName>
    </submittedName>
</protein>
<keyword evidence="2" id="KW-1185">Reference proteome</keyword>
<gene>
    <name evidence="1" type="ordered locus">BafPKo_H0003</name>
</gene>
<proteinExistence type="predicted"/>
<geneLocation type="plasmid" evidence="1 2">
    <name>lp28-3</name>
</geneLocation>
<dbReference type="HOGENOM" id="CLU_2913294_0_0_12"/>
<dbReference type="Proteomes" id="UP000005216">
    <property type="component" value="Plasmid lp28-3"/>
</dbReference>